<gene>
    <name evidence="3" type="ORF">Dpo_2c00710</name>
</gene>
<dbReference type="CDD" id="cd03134">
    <property type="entry name" value="GATase1_PfpI_like"/>
    <property type="match status" value="1"/>
</dbReference>
<proteinExistence type="inferred from homology"/>
<evidence type="ECO:0000313" key="3">
    <source>
        <dbReference type="EMBL" id="EMS80383.1"/>
    </source>
</evidence>
<reference evidence="3 4" key="1">
    <citation type="journal article" date="2013" name="Genome Announc.">
        <title>Draft Genome Sequence of Desulfotignum phosphitoxidans DSM 13687 Strain FiPS-3.</title>
        <authorList>
            <person name="Poehlein A."/>
            <person name="Daniel R."/>
            <person name="Simeonova D.D."/>
        </authorList>
    </citation>
    <scope>NUCLEOTIDE SEQUENCE [LARGE SCALE GENOMIC DNA]</scope>
    <source>
        <strain evidence="3 4">DSM 13687</strain>
    </source>
</reference>
<protein>
    <submittedName>
        <fullName evidence="3">Intracellular protease, PfpI family</fullName>
    </submittedName>
</protein>
<dbReference type="OrthoDB" id="9792284at2"/>
<comment type="similarity">
    <text evidence="1">Belongs to the peptidase C56 family.</text>
</comment>
<dbReference type="NCBIfam" id="TIGR01382">
    <property type="entry name" value="PfpI"/>
    <property type="match status" value="1"/>
</dbReference>
<dbReference type="PANTHER" id="PTHR42733:SF2">
    <property type="entry name" value="DJ-1_THIJ_PFPI FAMILY PROTEIN"/>
    <property type="match status" value="1"/>
</dbReference>
<dbReference type="InterPro" id="IPR006286">
    <property type="entry name" value="C56_PfpI-like"/>
</dbReference>
<dbReference type="SUPFAM" id="SSF52317">
    <property type="entry name" value="Class I glutamine amidotransferase-like"/>
    <property type="match status" value="1"/>
</dbReference>
<accession>S0FZ33</accession>
<dbReference type="Proteomes" id="UP000014216">
    <property type="component" value="Unassembled WGS sequence"/>
</dbReference>
<evidence type="ECO:0000313" key="4">
    <source>
        <dbReference type="Proteomes" id="UP000014216"/>
    </source>
</evidence>
<dbReference type="PATRIC" id="fig|1286635.3.peg.1038"/>
<name>S0FZ33_9BACT</name>
<organism evidence="3 4">
    <name type="scientific">Desulfotignum phosphitoxidans DSM 13687</name>
    <dbReference type="NCBI Taxonomy" id="1286635"/>
    <lineage>
        <taxon>Bacteria</taxon>
        <taxon>Pseudomonadati</taxon>
        <taxon>Thermodesulfobacteriota</taxon>
        <taxon>Desulfobacteria</taxon>
        <taxon>Desulfobacterales</taxon>
        <taxon>Desulfobacteraceae</taxon>
        <taxon>Desulfotignum</taxon>
    </lineage>
</organism>
<evidence type="ECO:0000256" key="1">
    <source>
        <dbReference type="ARBA" id="ARBA00008542"/>
    </source>
</evidence>
<evidence type="ECO:0000259" key="2">
    <source>
        <dbReference type="Pfam" id="PF01965"/>
    </source>
</evidence>
<dbReference type="InterPro" id="IPR029062">
    <property type="entry name" value="Class_I_gatase-like"/>
</dbReference>
<dbReference type="GO" id="GO:0006508">
    <property type="term" value="P:proteolysis"/>
    <property type="evidence" value="ECO:0007669"/>
    <property type="project" value="UniProtKB-KW"/>
</dbReference>
<dbReference type="PANTHER" id="PTHR42733">
    <property type="entry name" value="DJ-1 PROTEIN"/>
    <property type="match status" value="1"/>
</dbReference>
<keyword evidence="4" id="KW-1185">Reference proteome</keyword>
<dbReference type="AlphaFoldDB" id="S0FZ33"/>
<comment type="caution">
    <text evidence="3">The sequence shown here is derived from an EMBL/GenBank/DDBJ whole genome shotgun (WGS) entry which is preliminary data.</text>
</comment>
<feature type="domain" description="DJ-1/PfpI" evidence="2">
    <location>
        <begin position="3"/>
        <end position="166"/>
    </location>
</feature>
<dbReference type="InterPro" id="IPR002818">
    <property type="entry name" value="DJ-1/PfpI"/>
</dbReference>
<keyword evidence="3" id="KW-0645">Protease</keyword>
<dbReference type="RefSeq" id="WP_006964624.1">
    <property type="nucleotide sequence ID" value="NZ_APJX01000002.1"/>
</dbReference>
<sequence>MSKIAVIIDDWFEDSEYTEPVSEFRGKGHDIIHVGLEKGKTVKGKKQQTPVTIDQSVNQTGADHFDALLIPGGYSPDQLRAHPGAVAFVRDFMEKNKPVFSICHGPQLLISADVIRGRTLTGFTSIIQDIKNAGATFVDEAVVTDGNLVTSRNPNDLPGFIHAALEKLA</sequence>
<dbReference type="Pfam" id="PF01965">
    <property type="entry name" value="DJ-1_PfpI"/>
    <property type="match status" value="1"/>
</dbReference>
<dbReference type="Gene3D" id="3.40.50.880">
    <property type="match status" value="1"/>
</dbReference>
<dbReference type="PROSITE" id="PS51276">
    <property type="entry name" value="PEPTIDASE_C56_PFPI"/>
    <property type="match status" value="1"/>
</dbReference>
<dbReference type="GO" id="GO:0008233">
    <property type="term" value="F:peptidase activity"/>
    <property type="evidence" value="ECO:0007669"/>
    <property type="project" value="UniProtKB-KW"/>
</dbReference>
<dbReference type="EMBL" id="APJX01000002">
    <property type="protein sequence ID" value="EMS80383.1"/>
    <property type="molecule type" value="Genomic_DNA"/>
</dbReference>
<keyword evidence="3" id="KW-0378">Hydrolase</keyword>